<evidence type="ECO:0000256" key="1">
    <source>
        <dbReference type="SAM" id="Phobius"/>
    </source>
</evidence>
<evidence type="ECO:0000313" key="2">
    <source>
        <dbReference type="EMBL" id="KWW20999.1"/>
    </source>
</evidence>
<keyword evidence="1" id="KW-0472">Membrane</keyword>
<protein>
    <submittedName>
        <fullName evidence="2">Uncharacterized protein</fullName>
    </submittedName>
</protein>
<proteinExistence type="predicted"/>
<comment type="caution">
    <text evidence="2">The sequence shown here is derived from an EMBL/GenBank/DDBJ whole genome shotgun (WGS) entry which is preliminary data.</text>
</comment>
<keyword evidence="1" id="KW-1133">Transmembrane helix</keyword>
<sequence>MINILKSISSGIVFAFLYLFIVFVSPIILMLMGYTNIFSSPALVGEYLYIIEIKNQTFSSEATIFGCILSFVVGLIIHFFLNLLIASFKKGRK</sequence>
<organism evidence="2 3">
    <name type="scientific">Peribacillus simplex</name>
    <dbReference type="NCBI Taxonomy" id="1478"/>
    <lineage>
        <taxon>Bacteria</taxon>
        <taxon>Bacillati</taxon>
        <taxon>Bacillota</taxon>
        <taxon>Bacilli</taxon>
        <taxon>Bacillales</taxon>
        <taxon>Bacillaceae</taxon>
        <taxon>Peribacillus</taxon>
    </lineage>
</organism>
<name>A0A120GQ99_9BACI</name>
<dbReference type="AlphaFoldDB" id="A0A120GQ99"/>
<keyword evidence="3" id="KW-1185">Reference proteome</keyword>
<dbReference type="Proteomes" id="UP000064189">
    <property type="component" value="Unassembled WGS sequence"/>
</dbReference>
<feature type="transmembrane region" description="Helical" evidence="1">
    <location>
        <begin position="12"/>
        <end position="34"/>
    </location>
</feature>
<feature type="transmembrane region" description="Helical" evidence="1">
    <location>
        <begin position="62"/>
        <end position="85"/>
    </location>
</feature>
<evidence type="ECO:0000313" key="3">
    <source>
        <dbReference type="Proteomes" id="UP000064189"/>
    </source>
</evidence>
<dbReference type="EMBL" id="LNNH01000012">
    <property type="protein sequence ID" value="KWW20999.1"/>
    <property type="molecule type" value="Genomic_DNA"/>
</dbReference>
<accession>A0A120GQ99</accession>
<reference evidence="2 3" key="1">
    <citation type="submission" date="2015-11" db="EMBL/GenBank/DDBJ databases">
        <title>Genome Sequence of Bacillus simplex strain VanAntwerpen2.</title>
        <authorList>
            <person name="Couger M.B."/>
        </authorList>
    </citation>
    <scope>NUCLEOTIDE SEQUENCE [LARGE SCALE GENOMIC DNA]</scope>
    <source>
        <strain evidence="2 3">VanAntwerpen02</strain>
    </source>
</reference>
<gene>
    <name evidence="2" type="ORF">AS888_15360</name>
</gene>
<keyword evidence="1" id="KW-0812">Transmembrane</keyword>